<dbReference type="InterPro" id="IPR016040">
    <property type="entry name" value="NAD(P)-bd_dom"/>
</dbReference>
<dbReference type="EMBL" id="AWGH01000035">
    <property type="protein sequence ID" value="ODN85685.1"/>
    <property type="molecule type" value="Genomic_DNA"/>
</dbReference>
<dbReference type="Pfam" id="PF13460">
    <property type="entry name" value="NAD_binding_10"/>
    <property type="match status" value="1"/>
</dbReference>
<proteinExistence type="predicted"/>
<dbReference type="RefSeq" id="XP_019028546.1">
    <property type="nucleotide sequence ID" value="XM_019179508.1"/>
</dbReference>
<name>A0A1E3IB87_9TREE</name>
<evidence type="ECO:0000313" key="3">
    <source>
        <dbReference type="Proteomes" id="UP000094819"/>
    </source>
</evidence>
<dbReference type="OrthoDB" id="10254604at2759"/>
<dbReference type="PANTHER" id="PTHR15020:SF50">
    <property type="entry name" value="UPF0659 PROTEIN YMR090W"/>
    <property type="match status" value="1"/>
</dbReference>
<evidence type="ECO:0000259" key="1">
    <source>
        <dbReference type="Pfam" id="PF13460"/>
    </source>
</evidence>
<sequence>MALNFTIFGGGGKISKLFTSQAVKAGHKVNSIIKDNAHEEELKALGATTHILPLDKSTVPSISSLFNKVSPDVVLFAAGAGGKPPGPEEIDHKGAVKVFDAMEEAGIKRLIIIGAVAVRSKNSPVPDWYNDQDKDTESKFWKGLGTYMEAKLAAELNLHKRTAIDYTVLRPGSLTTEPAGGVQLGRTHLTPTSRELVAQTALAVATTPGTEGLTIDVIDGSGELKSELKKVVDGKIDSWVG</sequence>
<dbReference type="SUPFAM" id="SSF51735">
    <property type="entry name" value="NAD(P)-binding Rossmann-fold domains"/>
    <property type="match status" value="1"/>
</dbReference>
<reference evidence="2 3" key="1">
    <citation type="submission" date="2016-06" db="EMBL/GenBank/DDBJ databases">
        <title>Evolution of pathogenesis and genome organization in the Tremellales.</title>
        <authorList>
            <person name="Cuomo C."/>
            <person name="Litvintseva A."/>
            <person name="Heitman J."/>
            <person name="Chen Y."/>
            <person name="Sun S."/>
            <person name="Springer D."/>
            <person name="Dromer F."/>
            <person name="Young S."/>
            <person name="Zeng Q."/>
            <person name="Chapman S."/>
            <person name="Gujja S."/>
            <person name="Saif S."/>
            <person name="Birren B."/>
        </authorList>
    </citation>
    <scope>NUCLEOTIDE SEQUENCE [LARGE SCALE GENOMIC DNA]</scope>
    <source>
        <strain evidence="2 3">CBS 7118</strain>
    </source>
</reference>
<dbReference type="InterPro" id="IPR036291">
    <property type="entry name" value="NAD(P)-bd_dom_sf"/>
</dbReference>
<keyword evidence="3" id="KW-1185">Reference proteome</keyword>
<feature type="domain" description="NAD(P)-binding" evidence="1">
    <location>
        <begin position="9"/>
        <end position="208"/>
    </location>
</feature>
<protein>
    <recommendedName>
        <fullName evidence="1">NAD(P)-binding domain-containing protein</fullName>
    </recommendedName>
</protein>
<accession>A0A1E3IB87</accession>
<dbReference type="Proteomes" id="UP000094819">
    <property type="component" value="Unassembled WGS sequence"/>
</dbReference>
<organism evidence="2 3">
    <name type="scientific">Cryptococcus wingfieldii CBS 7118</name>
    <dbReference type="NCBI Taxonomy" id="1295528"/>
    <lineage>
        <taxon>Eukaryota</taxon>
        <taxon>Fungi</taxon>
        <taxon>Dikarya</taxon>
        <taxon>Basidiomycota</taxon>
        <taxon>Agaricomycotina</taxon>
        <taxon>Tremellomycetes</taxon>
        <taxon>Tremellales</taxon>
        <taxon>Cryptococcaceae</taxon>
        <taxon>Cryptococcus</taxon>
    </lineage>
</organism>
<dbReference type="GeneID" id="30196725"/>
<gene>
    <name evidence="2" type="ORF">L198_07514</name>
</gene>
<comment type="caution">
    <text evidence="2">The sequence shown here is derived from an EMBL/GenBank/DDBJ whole genome shotgun (WGS) entry which is preliminary data.</text>
</comment>
<dbReference type="AlphaFoldDB" id="A0A1E3IB87"/>
<dbReference type="PANTHER" id="PTHR15020">
    <property type="entry name" value="FLAVIN REDUCTASE-RELATED"/>
    <property type="match status" value="1"/>
</dbReference>
<evidence type="ECO:0000313" key="2">
    <source>
        <dbReference type="EMBL" id="ODN85685.1"/>
    </source>
</evidence>
<dbReference type="Gene3D" id="3.40.50.720">
    <property type="entry name" value="NAD(P)-binding Rossmann-like Domain"/>
    <property type="match status" value="1"/>
</dbReference>